<dbReference type="RefSeq" id="WP_250061089.1">
    <property type="nucleotide sequence ID" value="NZ_JAIKTS010000001.1"/>
</dbReference>
<keyword evidence="4" id="KW-1185">Reference proteome</keyword>
<gene>
    <name evidence="3" type="ORF">K5L01_00930</name>
</gene>
<dbReference type="Gene3D" id="3.30.1690.10">
    <property type="entry name" value="TcpA-like pilin"/>
    <property type="match status" value="1"/>
</dbReference>
<keyword evidence="1" id="KW-0812">Transmembrane</keyword>
<proteinExistence type="predicted"/>
<feature type="domain" description="Type 4 secretion system PilS N-terminal" evidence="2">
    <location>
        <begin position="47"/>
        <end position="188"/>
    </location>
</feature>
<reference evidence="3 4" key="1">
    <citation type="submission" date="2021-08" db="EMBL/GenBank/DDBJ databases">
        <title>Novel members of of the genus Stenotrophomonas from differernt environment.</title>
        <authorList>
            <person name="Deng Y."/>
        </authorList>
    </citation>
    <scope>NUCLEOTIDE SEQUENCE [LARGE SCALE GENOMIC DNA]</scope>
    <source>
        <strain evidence="3 4">CPCC 101365</strain>
    </source>
</reference>
<keyword evidence="1" id="KW-1133">Transmembrane helix</keyword>
<evidence type="ECO:0000313" key="3">
    <source>
        <dbReference type="EMBL" id="MCL7713222.1"/>
    </source>
</evidence>
<evidence type="ECO:0000256" key="1">
    <source>
        <dbReference type="SAM" id="Phobius"/>
    </source>
</evidence>
<dbReference type="InterPro" id="IPR014911">
    <property type="entry name" value="PilS_N"/>
</dbReference>
<dbReference type="PROSITE" id="PS00409">
    <property type="entry name" value="PROKAR_NTER_METHYL"/>
    <property type="match status" value="1"/>
</dbReference>
<dbReference type="Proteomes" id="UP001431235">
    <property type="component" value="Unassembled WGS sequence"/>
</dbReference>
<organism evidence="3 4">
    <name type="scientific">Stenotrophomonas mori</name>
    <dbReference type="NCBI Taxonomy" id="2871096"/>
    <lineage>
        <taxon>Bacteria</taxon>
        <taxon>Pseudomonadati</taxon>
        <taxon>Pseudomonadota</taxon>
        <taxon>Gammaproteobacteria</taxon>
        <taxon>Lysobacterales</taxon>
        <taxon>Lysobacteraceae</taxon>
        <taxon>Stenotrophomonas</taxon>
    </lineage>
</organism>
<name>A0ABT0SD37_9GAMM</name>
<protein>
    <submittedName>
        <fullName evidence="3">Prepilin-type N-terminal cleavage/methylation domain-containing protein</fullName>
    </submittedName>
</protein>
<dbReference type="SUPFAM" id="SSF54523">
    <property type="entry name" value="Pili subunits"/>
    <property type="match status" value="1"/>
</dbReference>
<comment type="caution">
    <text evidence="3">The sequence shown here is derived from an EMBL/GenBank/DDBJ whole genome shotgun (WGS) entry which is preliminary data.</text>
</comment>
<dbReference type="Pfam" id="PF08805">
    <property type="entry name" value="PilS"/>
    <property type="match status" value="1"/>
</dbReference>
<keyword evidence="1" id="KW-0472">Membrane</keyword>
<feature type="transmembrane region" description="Helical" evidence="1">
    <location>
        <begin position="12"/>
        <end position="36"/>
    </location>
</feature>
<evidence type="ECO:0000259" key="2">
    <source>
        <dbReference type="Pfam" id="PF08805"/>
    </source>
</evidence>
<accession>A0ABT0SD37</accession>
<dbReference type="NCBIfam" id="TIGR02532">
    <property type="entry name" value="IV_pilin_GFxxxE"/>
    <property type="match status" value="1"/>
</dbReference>
<dbReference type="EMBL" id="JAIKTS010000001">
    <property type="protein sequence ID" value="MCL7713222.1"/>
    <property type="molecule type" value="Genomic_DNA"/>
</dbReference>
<dbReference type="InterPro" id="IPR012902">
    <property type="entry name" value="N_methyl_site"/>
</dbReference>
<evidence type="ECO:0000313" key="4">
    <source>
        <dbReference type="Proteomes" id="UP001431235"/>
    </source>
</evidence>
<dbReference type="Pfam" id="PF07963">
    <property type="entry name" value="N_methyl"/>
    <property type="match status" value="1"/>
</dbReference>
<sequence>MKAFKQARSQGGFSLIELLLVLAIIAALAVASFIVYPRVQAGRSADYELKVLTAAQAGARALFTSGNYTHLSNEVAQNADLFPKDMNISTGQIRNQWGGWVSILPAEHGGSNRYFKIDYTGVPTDVCIRLVGAAVKNFGRVDVSTQDWEAGSTVRNIYPGRPIFELDEAKVATKCRGTNGKANIVFISD</sequence>
<dbReference type="InterPro" id="IPR045584">
    <property type="entry name" value="Pilin-like"/>
</dbReference>